<evidence type="ECO:0000313" key="1">
    <source>
        <dbReference type="EMBL" id="CAG8637616.1"/>
    </source>
</evidence>
<keyword evidence="2" id="KW-1185">Reference proteome</keyword>
<evidence type="ECO:0000313" key="2">
    <source>
        <dbReference type="Proteomes" id="UP000789860"/>
    </source>
</evidence>
<name>A0ACA9N8G4_9GLOM</name>
<dbReference type="EMBL" id="CAJVPM010020921">
    <property type="protein sequence ID" value="CAG8637616.1"/>
    <property type="molecule type" value="Genomic_DNA"/>
</dbReference>
<comment type="caution">
    <text evidence="1">The sequence shown here is derived from an EMBL/GenBank/DDBJ whole genome shotgun (WGS) entry which is preliminary data.</text>
</comment>
<reference evidence="1" key="1">
    <citation type="submission" date="2021-06" db="EMBL/GenBank/DDBJ databases">
        <authorList>
            <person name="Kallberg Y."/>
            <person name="Tangrot J."/>
            <person name="Rosling A."/>
        </authorList>
    </citation>
    <scope>NUCLEOTIDE SEQUENCE</scope>
    <source>
        <strain evidence="1">AU212A</strain>
    </source>
</reference>
<dbReference type="Proteomes" id="UP000789860">
    <property type="component" value="Unassembled WGS sequence"/>
</dbReference>
<protein>
    <submittedName>
        <fullName evidence="1">3041_t:CDS:1</fullName>
    </submittedName>
</protein>
<feature type="non-terminal residue" evidence="1">
    <location>
        <position position="1"/>
    </location>
</feature>
<accession>A0ACA9N8G4</accession>
<sequence>EDDDILLNNLINDNILVENSEDKVKTSLTGVASIYNVSSWKSEKAKKVFGLSNIQYAYGDPRNIRSTQICPFLGVPFQKTYCSYHSVKICKFSSATLNIEHSSVNFEDQLYKKIFNANEFSVITFTLNIYAQAYNTPCSYIDLITNIHSHLHKTNTQVIKGKLINKGQCPVKFYHILLNNLNECPFIVIISISNHNHPLPPPTKTPYNIVENLQKIIENKYDLDLIA</sequence>
<gene>
    <name evidence="1" type="ORF">SCALOS_LOCUS8204</name>
</gene>
<proteinExistence type="predicted"/>
<organism evidence="1 2">
    <name type="scientific">Scutellospora calospora</name>
    <dbReference type="NCBI Taxonomy" id="85575"/>
    <lineage>
        <taxon>Eukaryota</taxon>
        <taxon>Fungi</taxon>
        <taxon>Fungi incertae sedis</taxon>
        <taxon>Mucoromycota</taxon>
        <taxon>Glomeromycotina</taxon>
        <taxon>Glomeromycetes</taxon>
        <taxon>Diversisporales</taxon>
        <taxon>Gigasporaceae</taxon>
        <taxon>Scutellospora</taxon>
    </lineage>
</organism>